<protein>
    <submittedName>
        <fullName evidence="3">GNAT family N-acetyltransferase</fullName>
    </submittedName>
</protein>
<evidence type="ECO:0000259" key="2">
    <source>
        <dbReference type="PROSITE" id="PS51186"/>
    </source>
</evidence>
<dbReference type="OrthoDB" id="51421at2157"/>
<evidence type="ECO:0000313" key="4">
    <source>
        <dbReference type="Proteomes" id="UP000319894"/>
    </source>
</evidence>
<dbReference type="AlphaFoldDB" id="A0A554N8N7"/>
<comment type="caution">
    <text evidence="3">The sequence shown here is derived from an EMBL/GenBank/DDBJ whole genome shotgun (WGS) entry which is preliminary data.</text>
</comment>
<dbReference type="RefSeq" id="WP_144262280.1">
    <property type="nucleotide sequence ID" value="NZ_QMDX01000006.1"/>
</dbReference>
<dbReference type="Pfam" id="PF00583">
    <property type="entry name" value="Acetyltransf_1"/>
    <property type="match status" value="1"/>
</dbReference>
<dbReference type="InterPro" id="IPR050276">
    <property type="entry name" value="MshD_Acetyltransferase"/>
</dbReference>
<dbReference type="InParanoid" id="A0A554N8N7"/>
<dbReference type="PANTHER" id="PTHR43617">
    <property type="entry name" value="L-AMINO ACID N-ACETYLTRANSFERASE"/>
    <property type="match status" value="1"/>
</dbReference>
<dbReference type="InterPro" id="IPR000182">
    <property type="entry name" value="GNAT_dom"/>
</dbReference>
<dbReference type="Gene3D" id="3.40.630.30">
    <property type="match status" value="1"/>
</dbReference>
<proteinExistence type="predicted"/>
<sequence length="179" mass="19894">MTREYPDTMAGPYEPPPRSFTDRSDREVVVREFGAGPVDDFEVLVGMYDGYDTEDRAQGIPPVGEEHVRDWLDTITGDDCFNVVAWHGDWPAGHATLVPDRHGAYELAIFVDGEYQGAGIGTELIKGLLGHGREHGIDHVWLTVEHWNDPAIMLYEKVGFERTGDGGFELEMAATLSES</sequence>
<evidence type="ECO:0000313" key="3">
    <source>
        <dbReference type="EMBL" id="TSD13758.1"/>
    </source>
</evidence>
<dbReference type="EMBL" id="QMDX01000006">
    <property type="protein sequence ID" value="TSD13758.1"/>
    <property type="molecule type" value="Genomic_DNA"/>
</dbReference>
<gene>
    <name evidence="3" type="ORF">DP107_11370</name>
</gene>
<dbReference type="GO" id="GO:0016747">
    <property type="term" value="F:acyltransferase activity, transferring groups other than amino-acyl groups"/>
    <property type="evidence" value="ECO:0007669"/>
    <property type="project" value="InterPro"/>
</dbReference>
<feature type="domain" description="N-acetyltransferase" evidence="2">
    <location>
        <begin position="28"/>
        <end position="177"/>
    </location>
</feature>
<name>A0A554N8N7_9EURY</name>
<dbReference type="InterPro" id="IPR016181">
    <property type="entry name" value="Acyl_CoA_acyltransferase"/>
</dbReference>
<dbReference type="SUPFAM" id="SSF55729">
    <property type="entry name" value="Acyl-CoA N-acyltransferases (Nat)"/>
    <property type="match status" value="1"/>
</dbReference>
<dbReference type="CDD" id="cd04301">
    <property type="entry name" value="NAT_SF"/>
    <property type="match status" value="1"/>
</dbReference>
<accession>A0A554N8N7</accession>
<keyword evidence="3" id="KW-0808">Transferase</keyword>
<keyword evidence="4" id="KW-1185">Reference proteome</keyword>
<organism evidence="3 4">
    <name type="scientific">Haloglomus irregulare</name>
    <dbReference type="NCBI Taxonomy" id="2234134"/>
    <lineage>
        <taxon>Archaea</taxon>
        <taxon>Methanobacteriati</taxon>
        <taxon>Methanobacteriota</taxon>
        <taxon>Stenosarchaea group</taxon>
        <taxon>Halobacteria</taxon>
        <taxon>Halobacteriales</taxon>
        <taxon>Natronomonadaceae</taxon>
        <taxon>Haloglomus</taxon>
    </lineage>
</organism>
<dbReference type="Proteomes" id="UP000319894">
    <property type="component" value="Unassembled WGS sequence"/>
</dbReference>
<reference evidence="3 4" key="1">
    <citation type="submission" date="2018-06" db="EMBL/GenBank/DDBJ databases">
        <title>Natronomonas sp. F16-60 a new haloarchaeon isolated from a solar saltern of Isla Cristina, Huelva, Spain.</title>
        <authorList>
            <person name="Duran-Viseras A."/>
            <person name="Sanchez-Porro C."/>
            <person name="Ventosa A."/>
        </authorList>
    </citation>
    <scope>NUCLEOTIDE SEQUENCE [LARGE SCALE GENOMIC DNA]</scope>
    <source>
        <strain evidence="3 4">F16-60</strain>
    </source>
</reference>
<feature type="region of interest" description="Disordered" evidence="1">
    <location>
        <begin position="1"/>
        <end position="23"/>
    </location>
</feature>
<evidence type="ECO:0000256" key="1">
    <source>
        <dbReference type="SAM" id="MobiDB-lite"/>
    </source>
</evidence>
<dbReference type="PROSITE" id="PS51186">
    <property type="entry name" value="GNAT"/>
    <property type="match status" value="1"/>
</dbReference>